<protein>
    <submittedName>
        <fullName evidence="1">Uncharacterized protein</fullName>
    </submittedName>
</protein>
<sequence length="104" mass="11769">MLVFLPSSLQTATNDHDGDKTVNSKSVGWEKCTRTGTTTFEVGITQKYNCGRTSFFIPSISIPSLIHLFQFTPKLHTNQPQLSTTIYPLHFDFPTYLPNFPFPI</sequence>
<name>A0AAE1KHE8_PETCI</name>
<proteinExistence type="predicted"/>
<keyword evidence="2" id="KW-1185">Reference proteome</keyword>
<gene>
    <name evidence="1" type="ORF">Pcinc_022208</name>
</gene>
<evidence type="ECO:0000313" key="1">
    <source>
        <dbReference type="EMBL" id="KAK3872723.1"/>
    </source>
</evidence>
<comment type="caution">
    <text evidence="1">The sequence shown here is derived from an EMBL/GenBank/DDBJ whole genome shotgun (WGS) entry which is preliminary data.</text>
</comment>
<reference evidence="1" key="1">
    <citation type="submission" date="2023-10" db="EMBL/GenBank/DDBJ databases">
        <title>Genome assemblies of two species of porcelain crab, Petrolisthes cinctipes and Petrolisthes manimaculis (Anomura: Porcellanidae).</title>
        <authorList>
            <person name="Angst P."/>
        </authorList>
    </citation>
    <scope>NUCLEOTIDE SEQUENCE</scope>
    <source>
        <strain evidence="1">PB745_01</strain>
        <tissue evidence="1">Gill</tissue>
    </source>
</reference>
<dbReference type="Proteomes" id="UP001286313">
    <property type="component" value="Unassembled WGS sequence"/>
</dbReference>
<organism evidence="1 2">
    <name type="scientific">Petrolisthes cinctipes</name>
    <name type="common">Flat porcelain crab</name>
    <dbReference type="NCBI Taxonomy" id="88211"/>
    <lineage>
        <taxon>Eukaryota</taxon>
        <taxon>Metazoa</taxon>
        <taxon>Ecdysozoa</taxon>
        <taxon>Arthropoda</taxon>
        <taxon>Crustacea</taxon>
        <taxon>Multicrustacea</taxon>
        <taxon>Malacostraca</taxon>
        <taxon>Eumalacostraca</taxon>
        <taxon>Eucarida</taxon>
        <taxon>Decapoda</taxon>
        <taxon>Pleocyemata</taxon>
        <taxon>Anomura</taxon>
        <taxon>Galatheoidea</taxon>
        <taxon>Porcellanidae</taxon>
        <taxon>Petrolisthes</taxon>
    </lineage>
</organism>
<dbReference type="EMBL" id="JAWQEG010002322">
    <property type="protein sequence ID" value="KAK3872723.1"/>
    <property type="molecule type" value="Genomic_DNA"/>
</dbReference>
<evidence type="ECO:0000313" key="2">
    <source>
        <dbReference type="Proteomes" id="UP001286313"/>
    </source>
</evidence>
<dbReference type="AlphaFoldDB" id="A0AAE1KHE8"/>
<accession>A0AAE1KHE8</accession>